<gene>
    <name evidence="7" type="ORF">GSLYS_00003184001</name>
</gene>
<comment type="subcellular location">
    <subcellularLocation>
        <location evidence="1">Membrane</location>
    </subcellularLocation>
</comment>
<dbReference type="InterPro" id="IPR000276">
    <property type="entry name" value="GPCR_Rhodpsn"/>
</dbReference>
<dbReference type="SUPFAM" id="SSF81321">
    <property type="entry name" value="Family A G protein-coupled receptor-like"/>
    <property type="match status" value="1"/>
</dbReference>
<feature type="transmembrane region" description="Helical" evidence="5">
    <location>
        <begin position="208"/>
        <end position="231"/>
    </location>
</feature>
<feature type="transmembrane region" description="Helical" evidence="5">
    <location>
        <begin position="70"/>
        <end position="89"/>
    </location>
</feature>
<keyword evidence="8" id="KW-1185">Reference proteome</keyword>
<comment type="caution">
    <text evidence="7">The sequence shown here is derived from an EMBL/GenBank/DDBJ whole genome shotgun (WGS) entry which is preliminary data.</text>
</comment>
<dbReference type="InterPro" id="IPR052954">
    <property type="entry name" value="GPCR-Ligand_Int"/>
</dbReference>
<feature type="transmembrane region" description="Helical" evidence="5">
    <location>
        <begin position="34"/>
        <end position="58"/>
    </location>
</feature>
<evidence type="ECO:0000313" key="7">
    <source>
        <dbReference type="EMBL" id="CAL1529014.1"/>
    </source>
</evidence>
<keyword evidence="4 5" id="KW-0472">Membrane</keyword>
<feature type="transmembrane region" description="Helical" evidence="5">
    <location>
        <begin position="156"/>
        <end position="175"/>
    </location>
</feature>
<dbReference type="GO" id="GO:0008528">
    <property type="term" value="F:G protein-coupled peptide receptor activity"/>
    <property type="evidence" value="ECO:0007669"/>
    <property type="project" value="InterPro"/>
</dbReference>
<keyword evidence="2 5" id="KW-0812">Transmembrane</keyword>
<dbReference type="Gene3D" id="1.20.1070.10">
    <property type="entry name" value="Rhodopsin 7-helix transmembrane proteins"/>
    <property type="match status" value="1"/>
</dbReference>
<feature type="non-terminal residue" evidence="7">
    <location>
        <position position="338"/>
    </location>
</feature>
<feature type="transmembrane region" description="Helical" evidence="5">
    <location>
        <begin position="260"/>
        <end position="280"/>
    </location>
</feature>
<evidence type="ECO:0000256" key="4">
    <source>
        <dbReference type="ARBA" id="ARBA00023136"/>
    </source>
</evidence>
<evidence type="ECO:0000313" key="8">
    <source>
        <dbReference type="Proteomes" id="UP001497497"/>
    </source>
</evidence>
<dbReference type="PRINTS" id="PR00237">
    <property type="entry name" value="GPCRRHODOPSN"/>
</dbReference>
<reference evidence="7 8" key="1">
    <citation type="submission" date="2024-04" db="EMBL/GenBank/DDBJ databases">
        <authorList>
            <consortium name="Genoscope - CEA"/>
            <person name="William W."/>
        </authorList>
    </citation>
    <scope>NUCLEOTIDE SEQUENCE [LARGE SCALE GENOMIC DNA]</scope>
</reference>
<evidence type="ECO:0000256" key="1">
    <source>
        <dbReference type="ARBA" id="ARBA00004370"/>
    </source>
</evidence>
<dbReference type="PANTHER" id="PTHR46641:SF2">
    <property type="entry name" value="FMRFAMIDE RECEPTOR"/>
    <property type="match status" value="1"/>
</dbReference>
<dbReference type="GO" id="GO:0016020">
    <property type="term" value="C:membrane"/>
    <property type="evidence" value="ECO:0007669"/>
    <property type="project" value="UniProtKB-SubCell"/>
</dbReference>
<dbReference type="EMBL" id="CAXITT010000041">
    <property type="protein sequence ID" value="CAL1529014.1"/>
    <property type="molecule type" value="Genomic_DNA"/>
</dbReference>
<feature type="domain" description="G-protein coupled receptors family 1 profile" evidence="6">
    <location>
        <begin position="51"/>
        <end position="323"/>
    </location>
</feature>
<evidence type="ECO:0000256" key="2">
    <source>
        <dbReference type="ARBA" id="ARBA00022692"/>
    </source>
</evidence>
<evidence type="ECO:0000259" key="6">
    <source>
        <dbReference type="PROSITE" id="PS50262"/>
    </source>
</evidence>
<dbReference type="AlphaFoldDB" id="A0AAV2H944"/>
<feature type="transmembrane region" description="Helical" evidence="5">
    <location>
        <begin position="300"/>
        <end position="324"/>
    </location>
</feature>
<organism evidence="7 8">
    <name type="scientific">Lymnaea stagnalis</name>
    <name type="common">Great pond snail</name>
    <name type="synonym">Helix stagnalis</name>
    <dbReference type="NCBI Taxonomy" id="6523"/>
    <lineage>
        <taxon>Eukaryota</taxon>
        <taxon>Metazoa</taxon>
        <taxon>Spiralia</taxon>
        <taxon>Lophotrochozoa</taxon>
        <taxon>Mollusca</taxon>
        <taxon>Gastropoda</taxon>
        <taxon>Heterobranchia</taxon>
        <taxon>Euthyneura</taxon>
        <taxon>Panpulmonata</taxon>
        <taxon>Hygrophila</taxon>
        <taxon>Lymnaeoidea</taxon>
        <taxon>Lymnaeidae</taxon>
        <taxon>Lymnaea</taxon>
    </lineage>
</organism>
<sequence>MDNSSRLIVDVHGAVVKHTSEGLLTHDTRRIFEIINYVFLCSAIGLFGIVANIINIVVFYKQGLNNTVNITLTGLAVSDLCGLIILLWFDICVSPLFEYLNVPVAPSEFQHLTGGWPRGCFSRVANWITVFITAERCLCITAPLKVKKIITPRRTTIALFVMLVITILPLIPEYLTAYLDWKFSEERNRTVLGLVFTAKRSEVEGLTFLIYFIYIFVAYFPLIFLTAFLSYKLKQKTKWRMASTSDAKQSETISSRDSKTINMVVAIAIVFIVFNAPSVILKLTGYVLPGFGVIGVYTNYFFVTWSFAYLFESISSSVDILFYYRMSSKYRKTFHEVF</sequence>
<dbReference type="Proteomes" id="UP001497497">
    <property type="component" value="Unassembled WGS sequence"/>
</dbReference>
<protein>
    <recommendedName>
        <fullName evidence="6">G-protein coupled receptors family 1 profile domain-containing protein</fullName>
    </recommendedName>
</protein>
<dbReference type="PANTHER" id="PTHR46641">
    <property type="entry name" value="FMRFAMIDE RECEPTOR-RELATED"/>
    <property type="match status" value="1"/>
</dbReference>
<evidence type="ECO:0000256" key="3">
    <source>
        <dbReference type="ARBA" id="ARBA00022989"/>
    </source>
</evidence>
<name>A0AAV2H944_LYMST</name>
<keyword evidence="3 5" id="KW-1133">Transmembrane helix</keyword>
<dbReference type="InterPro" id="IPR017452">
    <property type="entry name" value="GPCR_Rhodpsn_7TM"/>
</dbReference>
<dbReference type="InterPro" id="IPR019427">
    <property type="entry name" value="7TM_GPCR_serpentine_rcpt_Srw"/>
</dbReference>
<proteinExistence type="predicted"/>
<dbReference type="Pfam" id="PF10324">
    <property type="entry name" value="7TM_GPCR_Srw"/>
    <property type="match status" value="1"/>
</dbReference>
<dbReference type="PROSITE" id="PS50262">
    <property type="entry name" value="G_PROTEIN_RECEP_F1_2"/>
    <property type="match status" value="1"/>
</dbReference>
<evidence type="ECO:0000256" key="5">
    <source>
        <dbReference type="SAM" id="Phobius"/>
    </source>
</evidence>
<accession>A0AAV2H944</accession>